<gene>
    <name evidence="1" type="ORF">QFC22_002472</name>
</gene>
<comment type="caution">
    <text evidence="1">The sequence shown here is derived from an EMBL/GenBank/DDBJ whole genome shotgun (WGS) entry which is preliminary data.</text>
</comment>
<proteinExistence type="predicted"/>
<protein>
    <submittedName>
        <fullName evidence="1">Uncharacterized protein</fullName>
    </submittedName>
</protein>
<sequence>MARLRQRASYAMLSIARRPSASAAKTVERIRQEHEQDDLLHLANRTQLRRVTLTSPAISTPTLATGTSASLTPPGPPSIFTIDAGGGGFSWNQDVGEGQHRGDVSGNGSPGPNVNAAYNDSGNASSSPVDLLNPGPSRQTDLRGPRGQQQQARSFRALPRARTTRGPQQSEAMTTASAGPSTRHRTSLTAQEFQTVSPQGPGVFTPAPSHGYPAQHAMNGHVQSSEAATGGRNSLRVLPFEHMNAFGIPLGMDPNDQNTTFGPTSQTHNHMTHNADRPADQNGRTTSGNGLGAMQGHEYTYPANQEQQSNRTMHTGARPSATQSSSFAQMNVALDSHTDDQTSSRGFREMMVHPASFRGNTDFGGSALGIDMDMRTWRTMGDMNSLNGMTSLDAIDMDIGMEMDNMPLLPPGGNLHDVEQFIAGWHEQ</sequence>
<evidence type="ECO:0000313" key="2">
    <source>
        <dbReference type="Proteomes" id="UP001243375"/>
    </source>
</evidence>
<dbReference type="EMBL" id="JASBWU010000005">
    <property type="protein sequence ID" value="KAJ9121849.1"/>
    <property type="molecule type" value="Genomic_DNA"/>
</dbReference>
<keyword evidence="2" id="KW-1185">Reference proteome</keyword>
<accession>A0ACC2XEI8</accession>
<evidence type="ECO:0000313" key="1">
    <source>
        <dbReference type="EMBL" id="KAJ9121849.1"/>
    </source>
</evidence>
<name>A0ACC2XEI8_9TREE</name>
<reference evidence="1" key="1">
    <citation type="submission" date="2023-04" db="EMBL/GenBank/DDBJ databases">
        <title>Draft Genome sequencing of Naganishia species isolated from polar environments using Oxford Nanopore Technology.</title>
        <authorList>
            <person name="Leo P."/>
            <person name="Venkateswaran K."/>
        </authorList>
    </citation>
    <scope>NUCLEOTIDE SEQUENCE</scope>
    <source>
        <strain evidence="1">MNA-CCFEE 5425</strain>
    </source>
</reference>
<dbReference type="Proteomes" id="UP001243375">
    <property type="component" value="Unassembled WGS sequence"/>
</dbReference>
<organism evidence="1 2">
    <name type="scientific">Naganishia vaughanmartiniae</name>
    <dbReference type="NCBI Taxonomy" id="1424756"/>
    <lineage>
        <taxon>Eukaryota</taxon>
        <taxon>Fungi</taxon>
        <taxon>Dikarya</taxon>
        <taxon>Basidiomycota</taxon>
        <taxon>Agaricomycotina</taxon>
        <taxon>Tremellomycetes</taxon>
        <taxon>Filobasidiales</taxon>
        <taxon>Filobasidiaceae</taxon>
        <taxon>Naganishia</taxon>
    </lineage>
</organism>